<keyword evidence="10" id="KW-1185">Reference proteome</keyword>
<dbReference type="CDD" id="cd13532">
    <property type="entry name" value="PBP2_PDT_like"/>
    <property type="match status" value="1"/>
</dbReference>
<feature type="domain" description="Prephenate dehydratase" evidence="8">
    <location>
        <begin position="1"/>
        <end position="211"/>
    </location>
</feature>
<feature type="region of interest" description="Disordered" evidence="7">
    <location>
        <begin position="94"/>
        <end position="116"/>
    </location>
</feature>
<proteinExistence type="predicted"/>
<dbReference type="Gene3D" id="3.40.190.10">
    <property type="entry name" value="Periplasmic binding protein-like II"/>
    <property type="match status" value="2"/>
</dbReference>
<comment type="caution">
    <text evidence="9">The sequence shown here is derived from an EMBL/GenBank/DDBJ whole genome shotgun (WGS) entry which is preliminary data.</text>
</comment>
<evidence type="ECO:0000256" key="3">
    <source>
        <dbReference type="ARBA" id="ARBA00022605"/>
    </source>
</evidence>
<dbReference type="GO" id="GO:0005737">
    <property type="term" value="C:cytoplasm"/>
    <property type="evidence" value="ECO:0007669"/>
    <property type="project" value="TreeGrafter"/>
</dbReference>
<evidence type="ECO:0000256" key="1">
    <source>
        <dbReference type="ARBA" id="ARBA00004741"/>
    </source>
</evidence>
<evidence type="ECO:0000256" key="7">
    <source>
        <dbReference type="SAM" id="MobiDB-lite"/>
    </source>
</evidence>
<evidence type="ECO:0000256" key="2">
    <source>
        <dbReference type="ARBA" id="ARBA00013147"/>
    </source>
</evidence>
<dbReference type="InterPro" id="IPR001086">
    <property type="entry name" value="Preph_deHydtase"/>
</dbReference>
<comment type="pathway">
    <text evidence="1">Amino-acid biosynthesis; L-phenylalanine biosynthesis; phenylpyruvate from prephenate: step 1/1.</text>
</comment>
<dbReference type="AlphaFoldDB" id="A0A9P4IPA6"/>
<dbReference type="SUPFAM" id="SSF55021">
    <property type="entry name" value="ACT-like"/>
    <property type="match status" value="1"/>
</dbReference>
<keyword evidence="5" id="KW-0584">Phenylalanine biosynthesis</keyword>
<dbReference type="PANTHER" id="PTHR21022">
    <property type="entry name" value="PREPHENATE DEHYDRATASE P PROTEIN"/>
    <property type="match status" value="1"/>
</dbReference>
<evidence type="ECO:0000259" key="8">
    <source>
        <dbReference type="PROSITE" id="PS51171"/>
    </source>
</evidence>
<keyword evidence="4" id="KW-0057">Aromatic amino acid biosynthesis</keyword>
<dbReference type="SUPFAM" id="SSF53850">
    <property type="entry name" value="Periplasmic binding protein-like II"/>
    <property type="match status" value="2"/>
</dbReference>
<evidence type="ECO:0000256" key="6">
    <source>
        <dbReference type="ARBA" id="ARBA00023239"/>
    </source>
</evidence>
<dbReference type="Proteomes" id="UP000799772">
    <property type="component" value="Unassembled WGS sequence"/>
</dbReference>
<name>A0A9P4IPA6_9PEZI</name>
<organism evidence="9 10">
    <name type="scientific">Rhizodiscina lignyota</name>
    <dbReference type="NCBI Taxonomy" id="1504668"/>
    <lineage>
        <taxon>Eukaryota</taxon>
        <taxon>Fungi</taxon>
        <taxon>Dikarya</taxon>
        <taxon>Ascomycota</taxon>
        <taxon>Pezizomycotina</taxon>
        <taxon>Dothideomycetes</taxon>
        <taxon>Pleosporomycetidae</taxon>
        <taxon>Aulographales</taxon>
        <taxon>Rhizodiscinaceae</taxon>
        <taxon>Rhizodiscina</taxon>
    </lineage>
</organism>
<dbReference type="EMBL" id="ML978122">
    <property type="protein sequence ID" value="KAF2102923.1"/>
    <property type="molecule type" value="Genomic_DNA"/>
</dbReference>
<dbReference type="PANTHER" id="PTHR21022:SF19">
    <property type="entry name" value="PREPHENATE DEHYDRATASE-RELATED"/>
    <property type="match status" value="1"/>
</dbReference>
<dbReference type="PIRSF" id="PIRSF001500">
    <property type="entry name" value="Chor_mut_pdt_Ppr"/>
    <property type="match status" value="1"/>
</dbReference>
<accession>A0A9P4IPA6</accession>
<sequence length="320" mass="35010">MNCEEPIVAYLGPKSSWTSQAAEKCFPDVVEAVQSGKVDRGVIPFENSSNGTVITTLDTLSTSHLECSDLTIAGETTLKISHCLLVRSIEHGQITPPDSPAGAGTPADHTDQGSRSLDGSAFAELKRIKHVYSHPQALGQCREFLAANLPWAELHQTSSTAEAAIIASKDHTNSSAAVGSVLAARQIGLRVLLEGVQDVRENSTRFLVLKRDPADAPPWHSSRTHPEGEQRKLLVSFAIDQRAQGKLAHALSTFNKPSIQLTNIHSRPSRKSPFHYVYFVEIQWRAEKDGGQQLQDALRDLGKISQSRRCHGTWGPTLEW</sequence>
<dbReference type="GO" id="GO:0004664">
    <property type="term" value="F:prephenate dehydratase activity"/>
    <property type="evidence" value="ECO:0007669"/>
    <property type="project" value="UniProtKB-EC"/>
</dbReference>
<dbReference type="OrthoDB" id="983542at2759"/>
<dbReference type="PROSITE" id="PS51171">
    <property type="entry name" value="PREPHENATE_DEHYDR_3"/>
    <property type="match status" value="1"/>
</dbReference>
<dbReference type="InterPro" id="IPR008242">
    <property type="entry name" value="Chor_mutase/pphenate_deHydtase"/>
</dbReference>
<gene>
    <name evidence="9" type="ORF">NA57DRAFT_71908</name>
</gene>
<keyword evidence="6" id="KW-0456">Lyase</keyword>
<dbReference type="GO" id="GO:0009094">
    <property type="term" value="P:L-phenylalanine biosynthetic process"/>
    <property type="evidence" value="ECO:0007669"/>
    <property type="project" value="UniProtKB-KW"/>
</dbReference>
<protein>
    <recommendedName>
        <fullName evidence="2">prephenate dehydratase</fullName>
        <ecNumber evidence="2">4.2.1.51</ecNumber>
    </recommendedName>
</protein>
<evidence type="ECO:0000313" key="10">
    <source>
        <dbReference type="Proteomes" id="UP000799772"/>
    </source>
</evidence>
<dbReference type="EC" id="4.2.1.51" evidence="2"/>
<evidence type="ECO:0000256" key="4">
    <source>
        <dbReference type="ARBA" id="ARBA00023141"/>
    </source>
</evidence>
<dbReference type="Pfam" id="PF00800">
    <property type="entry name" value="PDT"/>
    <property type="match status" value="1"/>
</dbReference>
<dbReference type="Gene3D" id="3.30.70.260">
    <property type="match status" value="1"/>
</dbReference>
<evidence type="ECO:0000313" key="9">
    <source>
        <dbReference type="EMBL" id="KAF2102923.1"/>
    </source>
</evidence>
<keyword evidence="3" id="KW-0028">Amino-acid biosynthesis</keyword>
<dbReference type="InterPro" id="IPR045865">
    <property type="entry name" value="ACT-like_dom_sf"/>
</dbReference>
<evidence type="ECO:0000256" key="5">
    <source>
        <dbReference type="ARBA" id="ARBA00023222"/>
    </source>
</evidence>
<reference evidence="9" key="1">
    <citation type="journal article" date="2020" name="Stud. Mycol.">
        <title>101 Dothideomycetes genomes: a test case for predicting lifestyles and emergence of pathogens.</title>
        <authorList>
            <person name="Haridas S."/>
            <person name="Albert R."/>
            <person name="Binder M."/>
            <person name="Bloem J."/>
            <person name="Labutti K."/>
            <person name="Salamov A."/>
            <person name="Andreopoulos B."/>
            <person name="Baker S."/>
            <person name="Barry K."/>
            <person name="Bills G."/>
            <person name="Bluhm B."/>
            <person name="Cannon C."/>
            <person name="Castanera R."/>
            <person name="Culley D."/>
            <person name="Daum C."/>
            <person name="Ezra D."/>
            <person name="Gonzalez J."/>
            <person name="Henrissat B."/>
            <person name="Kuo A."/>
            <person name="Liang C."/>
            <person name="Lipzen A."/>
            <person name="Lutzoni F."/>
            <person name="Magnuson J."/>
            <person name="Mondo S."/>
            <person name="Nolan M."/>
            <person name="Ohm R."/>
            <person name="Pangilinan J."/>
            <person name="Park H.-J."/>
            <person name="Ramirez L."/>
            <person name="Alfaro M."/>
            <person name="Sun H."/>
            <person name="Tritt A."/>
            <person name="Yoshinaga Y."/>
            <person name="Zwiers L.-H."/>
            <person name="Turgeon B."/>
            <person name="Goodwin S."/>
            <person name="Spatafora J."/>
            <person name="Crous P."/>
            <person name="Grigoriev I."/>
        </authorList>
    </citation>
    <scope>NUCLEOTIDE SEQUENCE</scope>
    <source>
        <strain evidence="9">CBS 133067</strain>
    </source>
</reference>